<accession>A0A1E4S1M5</accession>
<dbReference type="RefSeq" id="XP_020070422.1">
    <property type="nucleotide sequence ID" value="XM_020216458.1"/>
</dbReference>
<name>A0A1E4S1M5_CYBJN</name>
<proteinExistence type="predicted"/>
<dbReference type="Proteomes" id="UP000094389">
    <property type="component" value="Unassembled WGS sequence"/>
</dbReference>
<dbReference type="EMBL" id="KV453931">
    <property type="protein sequence ID" value="ODV73383.1"/>
    <property type="molecule type" value="Genomic_DNA"/>
</dbReference>
<evidence type="ECO:0000313" key="1">
    <source>
        <dbReference type="EMBL" id="ODV73383.1"/>
    </source>
</evidence>
<organism evidence="1 2">
    <name type="scientific">Cyberlindnera jadinii (strain ATCC 18201 / CBS 1600 / BCRC 20928 / JCM 3617 / NBRC 0987 / NRRL Y-1542)</name>
    <name type="common">Torula yeast</name>
    <name type="synonym">Candida utilis</name>
    <dbReference type="NCBI Taxonomy" id="983966"/>
    <lineage>
        <taxon>Eukaryota</taxon>
        <taxon>Fungi</taxon>
        <taxon>Dikarya</taxon>
        <taxon>Ascomycota</taxon>
        <taxon>Saccharomycotina</taxon>
        <taxon>Saccharomycetes</taxon>
        <taxon>Phaffomycetales</taxon>
        <taxon>Phaffomycetaceae</taxon>
        <taxon>Cyberlindnera</taxon>
    </lineage>
</organism>
<dbReference type="AlphaFoldDB" id="A0A1E4S1M5"/>
<reference evidence="1 2" key="1">
    <citation type="journal article" date="2016" name="Proc. Natl. Acad. Sci. U.S.A.">
        <title>Comparative genomics of biotechnologically important yeasts.</title>
        <authorList>
            <person name="Riley R."/>
            <person name="Haridas S."/>
            <person name="Wolfe K.H."/>
            <person name="Lopes M.R."/>
            <person name="Hittinger C.T."/>
            <person name="Goeker M."/>
            <person name="Salamov A.A."/>
            <person name="Wisecaver J.H."/>
            <person name="Long T.M."/>
            <person name="Calvey C.H."/>
            <person name="Aerts A.L."/>
            <person name="Barry K.W."/>
            <person name="Choi C."/>
            <person name="Clum A."/>
            <person name="Coughlan A.Y."/>
            <person name="Deshpande S."/>
            <person name="Douglass A.P."/>
            <person name="Hanson S.J."/>
            <person name="Klenk H.-P."/>
            <person name="LaButti K.M."/>
            <person name="Lapidus A."/>
            <person name="Lindquist E.A."/>
            <person name="Lipzen A.M."/>
            <person name="Meier-Kolthoff J.P."/>
            <person name="Ohm R.A."/>
            <person name="Otillar R.P."/>
            <person name="Pangilinan J.L."/>
            <person name="Peng Y."/>
            <person name="Rokas A."/>
            <person name="Rosa C.A."/>
            <person name="Scheuner C."/>
            <person name="Sibirny A.A."/>
            <person name="Slot J.C."/>
            <person name="Stielow J.B."/>
            <person name="Sun H."/>
            <person name="Kurtzman C.P."/>
            <person name="Blackwell M."/>
            <person name="Grigoriev I.V."/>
            <person name="Jeffries T.W."/>
        </authorList>
    </citation>
    <scope>NUCLEOTIDE SEQUENCE [LARGE SCALE GENOMIC DNA]</scope>
    <source>
        <strain evidence="2">ATCC 18201 / CBS 1600 / BCRC 20928 / JCM 3617 / NBRC 0987 / NRRL Y-1542</strain>
    </source>
</reference>
<gene>
    <name evidence="1" type="ORF">CYBJADRAFT_173382</name>
</gene>
<dbReference type="GeneID" id="30990854"/>
<sequence>MVKTFSKEFLLKATEVLRGYYDTVMMIKKIFKKRQMFAYVSNRIDFNIVKTKKEQPRMSEQKRNYKTKKHSSRSTIMINKLLEHPDDCMESGALFIFADYDFDASTNAIKAYASISAKCNKRIALETTKVFKMV</sequence>
<protein>
    <submittedName>
        <fullName evidence="1">Uncharacterized protein</fullName>
    </submittedName>
</protein>
<evidence type="ECO:0000313" key="2">
    <source>
        <dbReference type="Proteomes" id="UP000094389"/>
    </source>
</evidence>
<keyword evidence="2" id="KW-1185">Reference proteome</keyword>